<feature type="active site" description="Nucleophile" evidence="1">
    <location>
        <position position="304"/>
    </location>
</feature>
<feature type="active site" description="Charge relay system" evidence="1">
    <location>
        <position position="412"/>
    </location>
</feature>
<feature type="signal peptide" evidence="2">
    <location>
        <begin position="1"/>
        <end position="21"/>
    </location>
</feature>
<keyword evidence="2" id="KW-0732">Signal</keyword>
<feature type="domain" description="Acetyl xylan esterase" evidence="3">
    <location>
        <begin position="146"/>
        <end position="329"/>
    </location>
</feature>
<reference evidence="4 5" key="1">
    <citation type="journal article" date="2013" name="Genome Announc.">
        <title>Draft Genome Sequence of Sphingobium ummariense Strain RL-3, a Hexachlorocyclohexane-Degrading Bacterium.</title>
        <authorList>
            <person name="Kohli P."/>
            <person name="Dua A."/>
            <person name="Sangwan N."/>
            <person name="Oldach P."/>
            <person name="Khurana J.P."/>
            <person name="Lal R."/>
        </authorList>
    </citation>
    <scope>NUCLEOTIDE SEQUENCE [LARGE SCALE GENOMIC DNA]</scope>
    <source>
        <strain evidence="4 5">RL-3</strain>
    </source>
</reference>
<evidence type="ECO:0000313" key="5">
    <source>
        <dbReference type="Proteomes" id="UP000015523"/>
    </source>
</evidence>
<dbReference type="PANTHER" id="PTHR40111">
    <property type="entry name" value="CEPHALOSPORIN-C DEACETYLASE"/>
    <property type="match status" value="1"/>
</dbReference>
<evidence type="ECO:0000259" key="3">
    <source>
        <dbReference type="Pfam" id="PF05448"/>
    </source>
</evidence>
<accession>T0J4G7</accession>
<gene>
    <name evidence="4" type="ORF">M529_13155</name>
</gene>
<dbReference type="SUPFAM" id="SSF53474">
    <property type="entry name" value="alpha/beta-Hydrolases"/>
    <property type="match status" value="1"/>
</dbReference>
<dbReference type="InterPro" id="IPR029058">
    <property type="entry name" value="AB_hydrolase_fold"/>
</dbReference>
<dbReference type="EMBL" id="AUWY01000091">
    <property type="protein sequence ID" value="EQB31722.1"/>
    <property type="molecule type" value="Genomic_DNA"/>
</dbReference>
<dbReference type="AlphaFoldDB" id="T0J4G7"/>
<evidence type="ECO:0000256" key="2">
    <source>
        <dbReference type="SAM" id="SignalP"/>
    </source>
</evidence>
<sequence>MKMRHAVTGAIALMLAATAPAQTPPAAPRPAVGSFNPAVTFEPFHRNGIYAVGERVGWTLRVPLGLGPQRFGYEIRENNSTVIASGTIDLKGGVGTIETRLDRPGMLRMQLTPLTDGPEPIDIAQLTPQERDRLAVAAAVAPLSLKPAAARPADFDAFWAGKLAQLRKVPINPVLEPTATTESGVELSTVTLDSLGSHVRGYLAKPTKPGRYPALVIFQYAGVYPLVPETSTARAAEGWLAFNVDSHDMAPTEATAPRDYARIGAESRETSYFLNMYLRDTRALDYIRSRPDWDGKTIVLMGTSMGGQQSLATAGLNPDHVTAVLINVPSGALTNGDLYGAKAGYPNWNVTNPAIANTALYFDTVNFASRIQAPVLAGVGFLDETSPPVGIFTALAQIPGAKEPVPMVESDHNHITPQKEGDYYRRSREVLDEIKRTGRFVPRRDWAGSE</sequence>
<proteinExistence type="predicted"/>
<feature type="chain" id="PRO_5004577825" description="Acetyl xylan esterase domain-containing protein" evidence="2">
    <location>
        <begin position="22"/>
        <end position="450"/>
    </location>
</feature>
<dbReference type="InterPro" id="IPR008391">
    <property type="entry name" value="AXE1_dom"/>
</dbReference>
<dbReference type="Proteomes" id="UP000015523">
    <property type="component" value="Unassembled WGS sequence"/>
</dbReference>
<dbReference type="PANTHER" id="PTHR40111:SF1">
    <property type="entry name" value="CEPHALOSPORIN-C DEACETYLASE"/>
    <property type="match status" value="1"/>
</dbReference>
<dbReference type="STRING" id="1346791.M529_13155"/>
<dbReference type="GO" id="GO:0052689">
    <property type="term" value="F:carboxylic ester hydrolase activity"/>
    <property type="evidence" value="ECO:0007669"/>
    <property type="project" value="TreeGrafter"/>
</dbReference>
<dbReference type="GO" id="GO:0005976">
    <property type="term" value="P:polysaccharide metabolic process"/>
    <property type="evidence" value="ECO:0007669"/>
    <property type="project" value="TreeGrafter"/>
</dbReference>
<dbReference type="PATRIC" id="fig|1346791.3.peg.2530"/>
<name>T0J4G7_9SPHN</name>
<dbReference type="InterPro" id="IPR039069">
    <property type="entry name" value="CE7"/>
</dbReference>
<feature type="domain" description="Acetyl xylan esterase" evidence="3">
    <location>
        <begin position="354"/>
        <end position="419"/>
    </location>
</feature>
<evidence type="ECO:0000313" key="4">
    <source>
        <dbReference type="EMBL" id="EQB31722.1"/>
    </source>
</evidence>
<feature type="active site" description="Charge relay system" evidence="1">
    <location>
        <position position="383"/>
    </location>
</feature>
<comment type="caution">
    <text evidence="4">The sequence shown here is derived from an EMBL/GenBank/DDBJ whole genome shotgun (WGS) entry which is preliminary data.</text>
</comment>
<dbReference type="Pfam" id="PF05448">
    <property type="entry name" value="AXE1"/>
    <property type="match status" value="2"/>
</dbReference>
<protein>
    <recommendedName>
        <fullName evidence="3">Acetyl xylan esterase domain-containing protein</fullName>
    </recommendedName>
</protein>
<dbReference type="eggNOG" id="COG3458">
    <property type="taxonomic scope" value="Bacteria"/>
</dbReference>
<keyword evidence="5" id="KW-1185">Reference proteome</keyword>
<dbReference type="Gene3D" id="3.40.50.1820">
    <property type="entry name" value="alpha/beta hydrolase"/>
    <property type="match status" value="1"/>
</dbReference>
<organism evidence="4 5">
    <name type="scientific">Sphingobium ummariense RL-3</name>
    <dbReference type="NCBI Taxonomy" id="1346791"/>
    <lineage>
        <taxon>Bacteria</taxon>
        <taxon>Pseudomonadati</taxon>
        <taxon>Pseudomonadota</taxon>
        <taxon>Alphaproteobacteria</taxon>
        <taxon>Sphingomonadales</taxon>
        <taxon>Sphingomonadaceae</taxon>
        <taxon>Sphingobium</taxon>
    </lineage>
</organism>
<evidence type="ECO:0000256" key="1">
    <source>
        <dbReference type="PIRSR" id="PIRSR639069-1"/>
    </source>
</evidence>